<dbReference type="PANTHER" id="PTHR10695:SF46">
    <property type="entry name" value="BIFUNCTIONAL COENZYME A SYNTHASE-RELATED"/>
    <property type="match status" value="1"/>
</dbReference>
<dbReference type="SUPFAM" id="SSF52540">
    <property type="entry name" value="P-loop containing nucleoside triphosphate hydrolases"/>
    <property type="match status" value="1"/>
</dbReference>
<keyword evidence="3 5" id="KW-0067">ATP-binding</keyword>
<comment type="similarity">
    <text evidence="1 5">Belongs to the CoaE family.</text>
</comment>
<dbReference type="Gene3D" id="3.40.50.300">
    <property type="entry name" value="P-loop containing nucleotide triphosphate hydrolases"/>
    <property type="match status" value="1"/>
</dbReference>
<comment type="caution">
    <text evidence="7">The sequence shown here is derived from an EMBL/GenBank/DDBJ whole genome shotgun (WGS) entry which is preliminary data.</text>
</comment>
<reference evidence="7" key="1">
    <citation type="journal article" date="2021" name="PeerJ">
        <title>Extensive microbial diversity within the chicken gut microbiome revealed by metagenomics and culture.</title>
        <authorList>
            <person name="Gilroy R."/>
            <person name="Ravi A."/>
            <person name="Getino M."/>
            <person name="Pursley I."/>
            <person name="Horton D.L."/>
            <person name="Alikhan N.F."/>
            <person name="Baker D."/>
            <person name="Gharbi K."/>
            <person name="Hall N."/>
            <person name="Watson M."/>
            <person name="Adriaenssens E.M."/>
            <person name="Foster-Nyarko E."/>
            <person name="Jarju S."/>
            <person name="Secka A."/>
            <person name="Antonio M."/>
            <person name="Oren A."/>
            <person name="Chaudhuri R.R."/>
            <person name="La Ragione R."/>
            <person name="Hildebrand F."/>
            <person name="Pallen M.J."/>
        </authorList>
    </citation>
    <scope>NUCLEOTIDE SEQUENCE</scope>
    <source>
        <strain evidence="7">ChiHecec3B27-8219</strain>
    </source>
</reference>
<dbReference type="GO" id="GO:0005737">
    <property type="term" value="C:cytoplasm"/>
    <property type="evidence" value="ECO:0007669"/>
    <property type="project" value="UniProtKB-SubCell"/>
</dbReference>
<dbReference type="PANTHER" id="PTHR10695">
    <property type="entry name" value="DEPHOSPHO-COA KINASE-RELATED"/>
    <property type="match status" value="1"/>
</dbReference>
<dbReference type="Proteomes" id="UP000824055">
    <property type="component" value="Unassembled WGS sequence"/>
</dbReference>
<feature type="binding site" evidence="5">
    <location>
        <begin position="16"/>
        <end position="21"/>
    </location>
    <ligand>
        <name>ATP</name>
        <dbReference type="ChEBI" id="CHEBI:30616"/>
    </ligand>
</feature>
<dbReference type="PROSITE" id="PS51219">
    <property type="entry name" value="DPCK"/>
    <property type="match status" value="1"/>
</dbReference>
<sequence length="198" mass="22031">MTDTAHLFGAITGGIGAGKSYICQQLREMGVEVYDCDAAAKRLMRSDKILRERLTELVGKEVYEGDAPRKSVLTAFLLASEENKQAVNAIVHPAVAQDFMASGCEWLESAILFESGFHQRVPLACVTCVVAPLETRLRRVMERDGISMEQASRWITTQMPQEEIASRSDYIVHNDGITPLLPQLRGMLRAIAQRKHTL</sequence>
<keyword evidence="2 5" id="KW-0547">Nucleotide-binding</keyword>
<keyword evidence="5" id="KW-0963">Cytoplasm</keyword>
<evidence type="ECO:0000256" key="4">
    <source>
        <dbReference type="ARBA" id="ARBA00022993"/>
    </source>
</evidence>
<comment type="function">
    <text evidence="5">Catalyzes the phosphorylation of the 3'-hydroxyl group of dephosphocoenzyme A to form coenzyme A.</text>
</comment>
<dbReference type="InterPro" id="IPR027417">
    <property type="entry name" value="P-loop_NTPase"/>
</dbReference>
<evidence type="ECO:0000256" key="6">
    <source>
        <dbReference type="NCBIfam" id="TIGR00152"/>
    </source>
</evidence>
<dbReference type="NCBIfam" id="TIGR00152">
    <property type="entry name" value="dephospho-CoA kinase"/>
    <property type="match status" value="1"/>
</dbReference>
<keyword evidence="5 7" id="KW-0808">Transferase</keyword>
<comment type="subcellular location">
    <subcellularLocation>
        <location evidence="5">Cytoplasm</location>
    </subcellularLocation>
</comment>
<accession>A0A9D2JVK8</accession>
<evidence type="ECO:0000256" key="5">
    <source>
        <dbReference type="HAMAP-Rule" id="MF_00376"/>
    </source>
</evidence>
<dbReference type="InterPro" id="IPR001977">
    <property type="entry name" value="Depp_CoAkinase"/>
</dbReference>
<reference evidence="7" key="2">
    <citation type="submission" date="2021-04" db="EMBL/GenBank/DDBJ databases">
        <authorList>
            <person name="Gilroy R."/>
        </authorList>
    </citation>
    <scope>NUCLEOTIDE SEQUENCE</scope>
    <source>
        <strain evidence="7">ChiHecec3B27-8219</strain>
    </source>
</reference>
<keyword evidence="5 7" id="KW-0418">Kinase</keyword>
<name>A0A9D2JVK8_9BACT</name>
<evidence type="ECO:0000313" key="7">
    <source>
        <dbReference type="EMBL" id="HIZ69245.1"/>
    </source>
</evidence>
<dbReference type="GO" id="GO:0005524">
    <property type="term" value="F:ATP binding"/>
    <property type="evidence" value="ECO:0007669"/>
    <property type="project" value="UniProtKB-UniRule"/>
</dbReference>
<comment type="catalytic activity">
    <reaction evidence="5">
        <text>3'-dephospho-CoA + ATP = ADP + CoA + H(+)</text>
        <dbReference type="Rhea" id="RHEA:18245"/>
        <dbReference type="ChEBI" id="CHEBI:15378"/>
        <dbReference type="ChEBI" id="CHEBI:30616"/>
        <dbReference type="ChEBI" id="CHEBI:57287"/>
        <dbReference type="ChEBI" id="CHEBI:57328"/>
        <dbReference type="ChEBI" id="CHEBI:456216"/>
        <dbReference type="EC" id="2.7.1.24"/>
    </reaction>
</comment>
<dbReference type="AlphaFoldDB" id="A0A9D2JVK8"/>
<dbReference type="HAMAP" id="MF_00376">
    <property type="entry name" value="Dephospho_CoA_kinase"/>
    <property type="match status" value="1"/>
</dbReference>
<dbReference type="Pfam" id="PF01121">
    <property type="entry name" value="CoaE"/>
    <property type="match status" value="1"/>
</dbReference>
<keyword evidence="4 5" id="KW-0173">Coenzyme A biosynthesis</keyword>
<proteinExistence type="inferred from homology"/>
<evidence type="ECO:0000256" key="2">
    <source>
        <dbReference type="ARBA" id="ARBA00022741"/>
    </source>
</evidence>
<dbReference type="EMBL" id="DXBE01000038">
    <property type="protein sequence ID" value="HIZ69245.1"/>
    <property type="molecule type" value="Genomic_DNA"/>
</dbReference>
<organism evidence="7 8">
    <name type="scientific">Candidatus Prevotella avicola</name>
    <dbReference type="NCBI Taxonomy" id="2838738"/>
    <lineage>
        <taxon>Bacteria</taxon>
        <taxon>Pseudomonadati</taxon>
        <taxon>Bacteroidota</taxon>
        <taxon>Bacteroidia</taxon>
        <taxon>Bacteroidales</taxon>
        <taxon>Prevotellaceae</taxon>
        <taxon>Prevotella</taxon>
    </lineage>
</organism>
<evidence type="ECO:0000313" key="8">
    <source>
        <dbReference type="Proteomes" id="UP000824055"/>
    </source>
</evidence>
<protein>
    <recommendedName>
        <fullName evidence="5 6">Dephospho-CoA kinase</fullName>
        <ecNumber evidence="5 6">2.7.1.24</ecNumber>
    </recommendedName>
    <alternativeName>
        <fullName evidence="5">Dephosphocoenzyme A kinase</fullName>
    </alternativeName>
</protein>
<dbReference type="GO" id="GO:0015937">
    <property type="term" value="P:coenzyme A biosynthetic process"/>
    <property type="evidence" value="ECO:0007669"/>
    <property type="project" value="UniProtKB-UniRule"/>
</dbReference>
<dbReference type="GO" id="GO:0004140">
    <property type="term" value="F:dephospho-CoA kinase activity"/>
    <property type="evidence" value="ECO:0007669"/>
    <property type="project" value="UniProtKB-UniRule"/>
</dbReference>
<evidence type="ECO:0000256" key="1">
    <source>
        <dbReference type="ARBA" id="ARBA00009018"/>
    </source>
</evidence>
<gene>
    <name evidence="5 7" type="primary">coaE</name>
    <name evidence="7" type="ORF">H9966_05070</name>
</gene>
<evidence type="ECO:0000256" key="3">
    <source>
        <dbReference type="ARBA" id="ARBA00022840"/>
    </source>
</evidence>
<dbReference type="EC" id="2.7.1.24" evidence="5 6"/>
<comment type="pathway">
    <text evidence="5">Cofactor biosynthesis; coenzyme A biosynthesis; CoA from (R)-pantothenate: step 5/5.</text>
</comment>
<dbReference type="CDD" id="cd02022">
    <property type="entry name" value="DPCK"/>
    <property type="match status" value="1"/>
</dbReference>